<evidence type="ECO:0000313" key="7">
    <source>
        <dbReference type="Proteomes" id="UP000694910"/>
    </source>
</evidence>
<proteinExistence type="predicted"/>
<evidence type="ECO:0000256" key="5">
    <source>
        <dbReference type="PROSITE-ProRule" id="PRU00042"/>
    </source>
</evidence>
<keyword evidence="3 5" id="KW-0863">Zinc-finger</keyword>
<name>A0ABM0IAY6_CERSS</name>
<dbReference type="InterPro" id="IPR036236">
    <property type="entry name" value="Znf_C2H2_sf"/>
</dbReference>
<accession>A0ABM0IAY6</accession>
<keyword evidence="4" id="KW-0862">Zinc</keyword>
<feature type="domain" description="C2H2-type" evidence="6">
    <location>
        <begin position="244"/>
        <end position="273"/>
    </location>
</feature>
<feature type="domain" description="C2H2-type" evidence="6">
    <location>
        <begin position="187"/>
        <end position="216"/>
    </location>
</feature>
<dbReference type="GeneID" id="101392004"/>
<evidence type="ECO:0000259" key="6">
    <source>
        <dbReference type="PROSITE" id="PS50157"/>
    </source>
</evidence>
<gene>
    <name evidence="8" type="primary">LOC101392004</name>
</gene>
<sequence length="305" mass="34590">MDQQLKKRAKTYDWKGLGRRAVSGDKSWLAQASPAQQEPLDMMWALQDEDVYCETSHQVVGEDSFCDCYIECIIRGEFSEPILEEDSLLKSFDCLKEGSEQELSQQVLTASSLLECSLEYMKKGAKQELPQQIVGENSLLEYSEYMTGKRLPPGGISSIDLPDPKQVSESARKKVGKNQEYDAPEKFVCPQSGCTKRLKNRASLRKHLLVHGPRNHVCAECGKAFNESTKLKRHFLVHTGEKPFQCTFEGCGKRFSLDFNLRTHVRIHTGEKRFVCPVEGCHKRFIQSNNMKAHISTHAKTKGNQ</sequence>
<feature type="domain" description="C2H2-type" evidence="6">
    <location>
        <begin position="216"/>
        <end position="243"/>
    </location>
</feature>
<keyword evidence="2" id="KW-0677">Repeat</keyword>
<dbReference type="PANTHER" id="PTHR14003:SF8">
    <property type="entry name" value="ZINC FINGER PROTEIN 42 HOMOLOG"/>
    <property type="match status" value="1"/>
</dbReference>
<dbReference type="InterPro" id="IPR013087">
    <property type="entry name" value="Znf_C2H2_type"/>
</dbReference>
<feature type="domain" description="C2H2-type" evidence="6">
    <location>
        <begin position="274"/>
        <end position="303"/>
    </location>
</feature>
<evidence type="ECO:0000256" key="2">
    <source>
        <dbReference type="ARBA" id="ARBA00022737"/>
    </source>
</evidence>
<evidence type="ECO:0000256" key="1">
    <source>
        <dbReference type="ARBA" id="ARBA00022723"/>
    </source>
</evidence>
<dbReference type="Proteomes" id="UP000694910">
    <property type="component" value="Unplaced"/>
</dbReference>
<evidence type="ECO:0000256" key="3">
    <source>
        <dbReference type="ARBA" id="ARBA00022771"/>
    </source>
</evidence>
<dbReference type="Gene3D" id="3.30.160.60">
    <property type="entry name" value="Classic Zinc Finger"/>
    <property type="match status" value="4"/>
</dbReference>
<keyword evidence="7" id="KW-1185">Reference proteome</keyword>
<dbReference type="SMART" id="SM00355">
    <property type="entry name" value="ZnF_C2H2"/>
    <property type="match status" value="4"/>
</dbReference>
<dbReference type="PROSITE" id="PS00028">
    <property type="entry name" value="ZINC_FINGER_C2H2_1"/>
    <property type="match status" value="3"/>
</dbReference>
<keyword evidence="1" id="KW-0479">Metal-binding</keyword>
<dbReference type="PROSITE" id="PS50157">
    <property type="entry name" value="ZINC_FINGER_C2H2_2"/>
    <property type="match status" value="4"/>
</dbReference>
<organism evidence="7 8">
    <name type="scientific">Ceratotherium simum simum</name>
    <name type="common">Southern white rhinoceros</name>
    <dbReference type="NCBI Taxonomy" id="73337"/>
    <lineage>
        <taxon>Eukaryota</taxon>
        <taxon>Metazoa</taxon>
        <taxon>Chordata</taxon>
        <taxon>Craniata</taxon>
        <taxon>Vertebrata</taxon>
        <taxon>Euteleostomi</taxon>
        <taxon>Mammalia</taxon>
        <taxon>Eutheria</taxon>
        <taxon>Laurasiatheria</taxon>
        <taxon>Perissodactyla</taxon>
        <taxon>Rhinocerotidae</taxon>
        <taxon>Ceratotherium</taxon>
    </lineage>
</organism>
<dbReference type="PANTHER" id="PTHR14003">
    <property type="entry name" value="TRANSCRIPTIONAL REPRESSOR PROTEIN YY"/>
    <property type="match status" value="1"/>
</dbReference>
<dbReference type="SUPFAM" id="SSF57667">
    <property type="entry name" value="beta-beta-alpha zinc fingers"/>
    <property type="match status" value="3"/>
</dbReference>
<reference evidence="8" key="1">
    <citation type="submission" date="2025-08" db="UniProtKB">
        <authorList>
            <consortium name="RefSeq"/>
        </authorList>
    </citation>
    <scope>IDENTIFICATION</scope>
</reference>
<dbReference type="RefSeq" id="XP_004444088.2">
    <property type="nucleotide sequence ID" value="XM_004444031.2"/>
</dbReference>
<evidence type="ECO:0000313" key="8">
    <source>
        <dbReference type="RefSeq" id="XP_004444088.2"/>
    </source>
</evidence>
<dbReference type="Pfam" id="PF00096">
    <property type="entry name" value="zf-C2H2"/>
    <property type="match status" value="4"/>
</dbReference>
<evidence type="ECO:0000256" key="4">
    <source>
        <dbReference type="ARBA" id="ARBA00022833"/>
    </source>
</evidence>
<protein>
    <submittedName>
        <fullName evidence="8">Zinc finger protein 42 homolog</fullName>
    </submittedName>
</protein>